<dbReference type="Gene3D" id="3.30.1330.60">
    <property type="entry name" value="OmpA-like domain"/>
    <property type="match status" value="1"/>
</dbReference>
<dbReference type="SUPFAM" id="SSF103088">
    <property type="entry name" value="OmpA-like"/>
    <property type="match status" value="1"/>
</dbReference>
<dbReference type="PANTHER" id="PTHR30329:SF21">
    <property type="entry name" value="LIPOPROTEIN YIAD-RELATED"/>
    <property type="match status" value="1"/>
</dbReference>
<comment type="subcellular location">
    <subcellularLocation>
        <location evidence="1">Cell outer membrane</location>
    </subcellularLocation>
</comment>
<comment type="caution">
    <text evidence="7">The sequence shown here is derived from an EMBL/GenBank/DDBJ whole genome shotgun (WGS) entry which is preliminary data.</text>
</comment>
<keyword evidence="5" id="KW-0732">Signal</keyword>
<evidence type="ECO:0000259" key="6">
    <source>
        <dbReference type="PROSITE" id="PS51123"/>
    </source>
</evidence>
<accession>A0A365UEL3</accession>
<feature type="signal peptide" evidence="5">
    <location>
        <begin position="1"/>
        <end position="29"/>
    </location>
</feature>
<feature type="chain" id="PRO_5017084046" evidence="5">
    <location>
        <begin position="30"/>
        <end position="187"/>
    </location>
</feature>
<dbReference type="InterPro" id="IPR006664">
    <property type="entry name" value="OMP_bac"/>
</dbReference>
<evidence type="ECO:0000313" key="7">
    <source>
        <dbReference type="EMBL" id="RBI87384.1"/>
    </source>
</evidence>
<dbReference type="EMBL" id="QNTQ01000001">
    <property type="protein sequence ID" value="RBI87384.1"/>
    <property type="molecule type" value="Genomic_DNA"/>
</dbReference>
<dbReference type="InterPro" id="IPR006665">
    <property type="entry name" value="OmpA-like"/>
</dbReference>
<protein>
    <submittedName>
        <fullName evidence="7">OmpA family protein</fullName>
    </submittedName>
</protein>
<dbReference type="InterPro" id="IPR050330">
    <property type="entry name" value="Bact_OuterMem_StrucFunc"/>
</dbReference>
<dbReference type="Proteomes" id="UP000253370">
    <property type="component" value="Unassembled WGS sequence"/>
</dbReference>
<dbReference type="AlphaFoldDB" id="A0A365UEL3"/>
<dbReference type="PANTHER" id="PTHR30329">
    <property type="entry name" value="STATOR ELEMENT OF FLAGELLAR MOTOR COMPLEX"/>
    <property type="match status" value="1"/>
</dbReference>
<dbReference type="InterPro" id="IPR036737">
    <property type="entry name" value="OmpA-like_sf"/>
</dbReference>
<evidence type="ECO:0000256" key="5">
    <source>
        <dbReference type="SAM" id="SignalP"/>
    </source>
</evidence>
<reference evidence="7 8" key="1">
    <citation type="submission" date="2018-07" db="EMBL/GenBank/DDBJ databases">
        <title>Rhodosalinus sp. strain E84T genomic sequence and assembly.</title>
        <authorList>
            <person name="Liu Z.-W."/>
            <person name="Lu D.-C."/>
        </authorList>
    </citation>
    <scope>NUCLEOTIDE SEQUENCE [LARGE SCALE GENOMIC DNA]</scope>
    <source>
        <strain evidence="7 8">E84</strain>
    </source>
</reference>
<evidence type="ECO:0000256" key="1">
    <source>
        <dbReference type="ARBA" id="ARBA00004442"/>
    </source>
</evidence>
<feature type="domain" description="OmpA-like" evidence="6">
    <location>
        <begin position="73"/>
        <end position="187"/>
    </location>
</feature>
<dbReference type="PROSITE" id="PS51123">
    <property type="entry name" value="OMPA_2"/>
    <property type="match status" value="1"/>
</dbReference>
<evidence type="ECO:0000313" key="8">
    <source>
        <dbReference type="Proteomes" id="UP000253370"/>
    </source>
</evidence>
<proteinExistence type="predicted"/>
<dbReference type="PRINTS" id="PR01021">
    <property type="entry name" value="OMPADOMAIN"/>
</dbReference>
<dbReference type="GO" id="GO:0009279">
    <property type="term" value="C:cell outer membrane"/>
    <property type="evidence" value="ECO:0007669"/>
    <property type="project" value="UniProtKB-SubCell"/>
</dbReference>
<dbReference type="CDD" id="cd07185">
    <property type="entry name" value="OmpA_C-like"/>
    <property type="match status" value="1"/>
</dbReference>
<sequence>MPMSSLHAFHIIRAAFCAACLALPSVVQAQTNMTEAEMTEAFSKQKTRGLAIAPVSQGTAEQPDAATEVSLTELPKDEQVNVNIVFDFDSAALREDQKPKLEALCNAVAAADVQRLRIIGHTDASGSAAYNERLSELRAVEVKRFLVRECGMDEMRLEAVGVGERFPYDEDDPRADVNRRVEFQALG</sequence>
<evidence type="ECO:0000256" key="2">
    <source>
        <dbReference type="ARBA" id="ARBA00023136"/>
    </source>
</evidence>
<organism evidence="7 8">
    <name type="scientific">Rhodosalinus halophilus</name>
    <dbReference type="NCBI Taxonomy" id="2259333"/>
    <lineage>
        <taxon>Bacteria</taxon>
        <taxon>Pseudomonadati</taxon>
        <taxon>Pseudomonadota</taxon>
        <taxon>Alphaproteobacteria</taxon>
        <taxon>Rhodobacterales</taxon>
        <taxon>Paracoccaceae</taxon>
        <taxon>Rhodosalinus</taxon>
    </lineage>
</organism>
<gene>
    <name evidence="7" type="ORF">DRV85_00125</name>
</gene>
<evidence type="ECO:0000256" key="4">
    <source>
        <dbReference type="PROSITE-ProRule" id="PRU00473"/>
    </source>
</evidence>
<dbReference type="OrthoDB" id="9792021at2"/>
<keyword evidence="3" id="KW-0998">Cell outer membrane</keyword>
<keyword evidence="2 4" id="KW-0472">Membrane</keyword>
<evidence type="ECO:0000256" key="3">
    <source>
        <dbReference type="ARBA" id="ARBA00023237"/>
    </source>
</evidence>
<name>A0A365UEL3_9RHOB</name>
<keyword evidence="8" id="KW-1185">Reference proteome</keyword>
<dbReference type="Pfam" id="PF00691">
    <property type="entry name" value="OmpA"/>
    <property type="match status" value="1"/>
</dbReference>